<keyword evidence="1" id="KW-1133">Transmembrane helix</keyword>
<organism evidence="2 3">
    <name type="scientific">Prevotella jejuni</name>
    <dbReference type="NCBI Taxonomy" id="1177574"/>
    <lineage>
        <taxon>Bacteria</taxon>
        <taxon>Pseudomonadati</taxon>
        <taxon>Bacteroidota</taxon>
        <taxon>Bacteroidia</taxon>
        <taxon>Bacteroidales</taxon>
        <taxon>Prevotellaceae</taxon>
        <taxon>Prevotella</taxon>
    </lineage>
</organism>
<reference evidence="2 3" key="1">
    <citation type="submission" date="2017-06" db="EMBL/GenBank/DDBJ databases">
        <authorList>
            <person name="Varghese N."/>
            <person name="Submissions S."/>
        </authorList>
    </citation>
    <scope>NUCLEOTIDE SEQUENCE [LARGE SCALE GENOMIC DNA]</scope>
    <source>
        <strain evidence="2 3">DSM 26989</strain>
    </source>
</reference>
<gene>
    <name evidence="2" type="ORF">SAMN06265364_11639</name>
</gene>
<evidence type="ECO:0000256" key="1">
    <source>
        <dbReference type="SAM" id="Phobius"/>
    </source>
</evidence>
<evidence type="ECO:0000313" key="2">
    <source>
        <dbReference type="EMBL" id="SNR87588.1"/>
    </source>
</evidence>
<proteinExistence type="predicted"/>
<keyword evidence="3" id="KW-1185">Reference proteome</keyword>
<dbReference type="AlphaFoldDB" id="A0AA94IUD5"/>
<accession>A0AA94IUD5</accession>
<feature type="transmembrane region" description="Helical" evidence="1">
    <location>
        <begin position="12"/>
        <end position="34"/>
    </location>
</feature>
<dbReference type="Proteomes" id="UP000198427">
    <property type="component" value="Unassembled WGS sequence"/>
</dbReference>
<keyword evidence="1" id="KW-0812">Transmembrane</keyword>
<dbReference type="EMBL" id="FZNZ01000016">
    <property type="protein sequence ID" value="SNR87588.1"/>
    <property type="molecule type" value="Genomic_DNA"/>
</dbReference>
<evidence type="ECO:0000313" key="3">
    <source>
        <dbReference type="Proteomes" id="UP000198427"/>
    </source>
</evidence>
<keyword evidence="1" id="KW-0472">Membrane</keyword>
<name>A0AA94IUD5_9BACT</name>
<protein>
    <submittedName>
        <fullName evidence="2">Uncharacterized protein</fullName>
    </submittedName>
</protein>
<sequence>MLLNLTDRALLLGLLGLLEGLLALFISPIGPYLLAQLAL</sequence>
<comment type="caution">
    <text evidence="2">The sequence shown here is derived from an EMBL/GenBank/DDBJ whole genome shotgun (WGS) entry which is preliminary data.</text>
</comment>